<reference evidence="3 4" key="1">
    <citation type="submission" date="2020-12" db="EMBL/GenBank/DDBJ databases">
        <title>FDA dAtabase for Regulatory Grade micrObial Sequences (FDA-ARGOS): Supporting development and validation of Infectious Disease Dx tests.</title>
        <authorList>
            <person name="Sproer C."/>
            <person name="Gronow S."/>
            <person name="Severitt S."/>
            <person name="Schroder I."/>
            <person name="Tallon L."/>
            <person name="Sadzewicz L."/>
            <person name="Zhao X."/>
            <person name="Boylan J."/>
            <person name="Ott S."/>
            <person name="Bowen H."/>
            <person name="Vavikolanu K."/>
            <person name="Mehta A."/>
            <person name="Aluvathingal J."/>
            <person name="Nadendla S."/>
            <person name="Lowell S."/>
            <person name="Myers T."/>
            <person name="Yan Y."/>
            <person name="Sichtig H."/>
        </authorList>
    </citation>
    <scope>NUCLEOTIDE SEQUENCE [LARGE SCALE GENOMIC DNA]</scope>
    <source>
        <strain evidence="1 3">FDAARGOS_938</strain>
        <strain evidence="2 4">FDAARGOS_991</strain>
    </source>
</reference>
<name>A0AB37G5I0_CORAY</name>
<dbReference type="Proteomes" id="UP000595198">
    <property type="component" value="Chromosome"/>
</dbReference>
<proteinExistence type="predicted"/>
<gene>
    <name evidence="1" type="ORF">I6G95_06980</name>
    <name evidence="2" type="ORF">I6H48_07540</name>
</gene>
<accession>A0AB37G5I0</accession>
<dbReference type="InterPro" id="IPR024524">
    <property type="entry name" value="DUF3800"/>
</dbReference>
<dbReference type="RefSeq" id="WP_197914179.1">
    <property type="nucleotide sequence ID" value="NZ_CP065628.1"/>
</dbReference>
<dbReference type="Proteomes" id="UP000594774">
    <property type="component" value="Chromosome"/>
</dbReference>
<dbReference type="EMBL" id="CP066023">
    <property type="protein sequence ID" value="QQB81831.1"/>
    <property type="molecule type" value="Genomic_DNA"/>
</dbReference>
<dbReference type="AlphaFoldDB" id="A0AB37G5I0"/>
<evidence type="ECO:0000313" key="4">
    <source>
        <dbReference type="Proteomes" id="UP000595198"/>
    </source>
</evidence>
<dbReference type="Pfam" id="PF12686">
    <property type="entry name" value="DUF3800"/>
    <property type="match status" value="1"/>
</dbReference>
<evidence type="ECO:0000313" key="1">
    <source>
        <dbReference type="EMBL" id="QPR29995.1"/>
    </source>
</evidence>
<evidence type="ECO:0000313" key="2">
    <source>
        <dbReference type="EMBL" id="QQB81831.1"/>
    </source>
</evidence>
<protein>
    <submittedName>
        <fullName evidence="1">DUF3800 domain-containing protein</fullName>
    </submittedName>
</protein>
<dbReference type="EMBL" id="CP065628">
    <property type="protein sequence ID" value="QPR29995.1"/>
    <property type="molecule type" value="Genomic_DNA"/>
</dbReference>
<evidence type="ECO:0000313" key="3">
    <source>
        <dbReference type="Proteomes" id="UP000594774"/>
    </source>
</evidence>
<sequence>MLHAFVDESESKTDYYFLSALILDDQGLSQLNKRLGDLLAEETLVDHLKGVEELHGYEMMQQKGDWKEVPFRLATSIYRRALGIINDCSSALYIEVIDRNKLANKYARPYDPRDLAIGYTLERINEFSQRYGDKASVYLDEHHTAEEARKNFVIQQQVGTFGYRSSKLENVCAFDFFDSRTHWGLQAADLCTYIANRHVVQPSSNPKVVKLQNILWSQLTDVVDAGRLRVWP</sequence>
<keyword evidence="4" id="KW-1185">Reference proteome</keyword>
<organism evidence="1 3">
    <name type="scientific">Corynebacterium amycolatum</name>
    <dbReference type="NCBI Taxonomy" id="43765"/>
    <lineage>
        <taxon>Bacteria</taxon>
        <taxon>Bacillati</taxon>
        <taxon>Actinomycetota</taxon>
        <taxon>Actinomycetes</taxon>
        <taxon>Mycobacteriales</taxon>
        <taxon>Corynebacteriaceae</taxon>
        <taxon>Corynebacterium</taxon>
    </lineage>
</organism>